<name>A0AAE0Y4G4_9GAST</name>
<dbReference type="PANTHER" id="PTHR24394:SF29">
    <property type="entry name" value="MYONEURIN"/>
    <property type="match status" value="1"/>
</dbReference>
<keyword evidence="2" id="KW-0479">Metal-binding</keyword>
<feature type="compositionally biased region" description="Basic and acidic residues" evidence="8">
    <location>
        <begin position="104"/>
        <end position="124"/>
    </location>
</feature>
<organism evidence="10 11">
    <name type="scientific">Elysia crispata</name>
    <name type="common">lettuce slug</name>
    <dbReference type="NCBI Taxonomy" id="231223"/>
    <lineage>
        <taxon>Eukaryota</taxon>
        <taxon>Metazoa</taxon>
        <taxon>Spiralia</taxon>
        <taxon>Lophotrochozoa</taxon>
        <taxon>Mollusca</taxon>
        <taxon>Gastropoda</taxon>
        <taxon>Heterobranchia</taxon>
        <taxon>Euthyneura</taxon>
        <taxon>Panpulmonata</taxon>
        <taxon>Sacoglossa</taxon>
        <taxon>Placobranchoidea</taxon>
        <taxon>Plakobranchidae</taxon>
        <taxon>Elysia</taxon>
    </lineage>
</organism>
<evidence type="ECO:0000256" key="7">
    <source>
        <dbReference type="PROSITE-ProRule" id="PRU00042"/>
    </source>
</evidence>
<proteinExistence type="predicted"/>
<dbReference type="Pfam" id="PF00096">
    <property type="entry name" value="zf-C2H2"/>
    <property type="match status" value="4"/>
</dbReference>
<comment type="caution">
    <text evidence="10">The sequence shown here is derived from an EMBL/GenBank/DDBJ whole genome shotgun (WGS) entry which is preliminary data.</text>
</comment>
<evidence type="ECO:0000256" key="5">
    <source>
        <dbReference type="ARBA" id="ARBA00022833"/>
    </source>
</evidence>
<keyword evidence="11" id="KW-1185">Reference proteome</keyword>
<dbReference type="GO" id="GO:0000981">
    <property type="term" value="F:DNA-binding transcription factor activity, RNA polymerase II-specific"/>
    <property type="evidence" value="ECO:0007669"/>
    <property type="project" value="TreeGrafter"/>
</dbReference>
<dbReference type="InterPro" id="IPR013087">
    <property type="entry name" value="Znf_C2H2_type"/>
</dbReference>
<dbReference type="Gene3D" id="3.30.160.60">
    <property type="entry name" value="Classic Zinc Finger"/>
    <property type="match status" value="4"/>
</dbReference>
<dbReference type="SMART" id="SM00355">
    <property type="entry name" value="ZnF_C2H2"/>
    <property type="match status" value="4"/>
</dbReference>
<feature type="compositionally biased region" description="Polar residues" evidence="8">
    <location>
        <begin position="70"/>
        <end position="80"/>
    </location>
</feature>
<evidence type="ECO:0000313" key="10">
    <source>
        <dbReference type="EMBL" id="KAK3732181.1"/>
    </source>
</evidence>
<sequence>MDSCRKRRPSGEAIDMTADDSPYQQQHDQHYTPHRNVQHRLHHDQQCENHDLQGQHHGQQCENHDLQGQHHGQQCENHNLQGQHHGQQCENHNLQGQHHGQQCENHDLQSQHHRQQCENHDLQGQHHGQQCENHDLQGQHHSQQCENHNLQGQHHGQQCENRNLQGQQQQKSMSPSRSRQREDRFCAFRPWLSDSPSSAREDHDTTELKLVPRCSTPKQRTAIEPTISPDTTTQIHLLQQQQQLYLSKAQSSSQSSSTHQNLDAPKTLEPRDSSVYQGSSPKRGKFYQKNTASSLRPFQKEKDVVHDDKSSVSIAEGEVDTRLLDASFSQPQISLALLETCVRGHHPLSQELNILYHQQQHAFQQQHEQYHHRQQHNRLAGNSDSCPALDLQPSNLSHSLSKTSLPPPLWTLTPEDISYLQRQQSSPFPSILPQYLEYLYKKPATAVAYLQQHFQPHFQPHLQQMLKNHYKVQHQQIYNNEQLEKLYQQQREDLKNHLFLTPHKQNSVVVNSASPAEKLSKALSPPDITRLRQGSVIVAPAATAGFHLPNMNSLPSPILSPLGPIASMYPCNTHPLIDQTASVSNHALAFQRHHASNFQSHALSHVLPLPTHQNRSNLHAHPNPNSPTRASSASSSLPVSPMSASVPARPTFEPKGCYECVKCGKQFSTPHGLEVHVRRTHSGRRPYACDICNKTFGHAVSLSQHRAVHTQERSFQCQQCGKSFKRSSTLSTHLLIHSDTRPYPCPYCGKRFHQKSDMKKHTYIHTDPDILISWTVTVPLLLNKSRLTSTDGVMLDFLASKRTSISSEADGGRLAALDR</sequence>
<reference evidence="10" key="1">
    <citation type="journal article" date="2023" name="G3 (Bethesda)">
        <title>A reference genome for the long-term kleptoplast-retaining sea slug Elysia crispata morphotype clarki.</title>
        <authorList>
            <person name="Eastman K.E."/>
            <person name="Pendleton A.L."/>
            <person name="Shaikh M.A."/>
            <person name="Suttiyut T."/>
            <person name="Ogas R."/>
            <person name="Tomko P."/>
            <person name="Gavelis G."/>
            <person name="Widhalm J.R."/>
            <person name="Wisecaver J.H."/>
        </authorList>
    </citation>
    <scope>NUCLEOTIDE SEQUENCE</scope>
    <source>
        <strain evidence="10">ECLA1</strain>
    </source>
</reference>
<dbReference type="PROSITE" id="PS00028">
    <property type="entry name" value="ZINC_FINGER_C2H2_1"/>
    <property type="match status" value="4"/>
</dbReference>
<feature type="region of interest" description="Disordered" evidence="8">
    <location>
        <begin position="1"/>
        <end position="34"/>
    </location>
</feature>
<evidence type="ECO:0000313" key="11">
    <source>
        <dbReference type="Proteomes" id="UP001283361"/>
    </source>
</evidence>
<accession>A0AAE0Y4G4</accession>
<keyword evidence="6" id="KW-0539">Nucleus</keyword>
<feature type="domain" description="C2H2-type" evidence="9">
    <location>
        <begin position="687"/>
        <end position="714"/>
    </location>
</feature>
<dbReference type="PANTHER" id="PTHR24394">
    <property type="entry name" value="ZINC FINGER PROTEIN"/>
    <property type="match status" value="1"/>
</dbReference>
<feature type="compositionally biased region" description="Low complexity" evidence="8">
    <location>
        <begin position="246"/>
        <end position="257"/>
    </location>
</feature>
<evidence type="ECO:0000256" key="8">
    <source>
        <dbReference type="SAM" id="MobiDB-lite"/>
    </source>
</evidence>
<dbReference type="FunFam" id="3.30.160.60:FF:000688">
    <property type="entry name" value="zinc finger protein 197 isoform X1"/>
    <property type="match status" value="1"/>
</dbReference>
<feature type="region of interest" description="Disordered" evidence="8">
    <location>
        <begin position="363"/>
        <end position="388"/>
    </location>
</feature>
<dbReference type="SUPFAM" id="SSF57667">
    <property type="entry name" value="beta-beta-alpha zinc fingers"/>
    <property type="match status" value="2"/>
</dbReference>
<feature type="domain" description="C2H2-type" evidence="9">
    <location>
        <begin position="658"/>
        <end position="686"/>
    </location>
</feature>
<feature type="region of interest" description="Disordered" evidence="8">
    <location>
        <begin position="612"/>
        <end position="647"/>
    </location>
</feature>
<feature type="region of interest" description="Disordered" evidence="8">
    <location>
        <begin position="246"/>
        <end position="309"/>
    </location>
</feature>
<dbReference type="FunFam" id="3.30.160.60:FF:000245">
    <property type="entry name" value="zinc finger protein Gfi-1"/>
    <property type="match status" value="1"/>
</dbReference>
<feature type="domain" description="C2H2-type" evidence="9">
    <location>
        <begin position="715"/>
        <end position="742"/>
    </location>
</feature>
<dbReference type="GO" id="GO:0008270">
    <property type="term" value="F:zinc ion binding"/>
    <property type="evidence" value="ECO:0007669"/>
    <property type="project" value="UniProtKB-KW"/>
</dbReference>
<dbReference type="EMBL" id="JAWDGP010006980">
    <property type="protein sequence ID" value="KAK3732181.1"/>
    <property type="molecule type" value="Genomic_DNA"/>
</dbReference>
<feature type="compositionally biased region" description="Low complexity" evidence="8">
    <location>
        <begin position="622"/>
        <end position="647"/>
    </location>
</feature>
<feature type="compositionally biased region" description="Polar residues" evidence="8">
    <location>
        <begin position="159"/>
        <end position="177"/>
    </location>
</feature>
<evidence type="ECO:0000259" key="9">
    <source>
        <dbReference type="PROSITE" id="PS50157"/>
    </source>
</evidence>
<dbReference type="InterPro" id="IPR036236">
    <property type="entry name" value="Znf_C2H2_sf"/>
</dbReference>
<dbReference type="PROSITE" id="PS50157">
    <property type="entry name" value="ZINC_FINGER_C2H2_2"/>
    <property type="match status" value="4"/>
</dbReference>
<evidence type="ECO:0000256" key="3">
    <source>
        <dbReference type="ARBA" id="ARBA00022737"/>
    </source>
</evidence>
<evidence type="ECO:0000256" key="2">
    <source>
        <dbReference type="ARBA" id="ARBA00022723"/>
    </source>
</evidence>
<dbReference type="FunFam" id="3.30.160.60:FF:000345">
    <property type="entry name" value="Zinc finger protein Gfi-1"/>
    <property type="match status" value="1"/>
</dbReference>
<dbReference type="AlphaFoldDB" id="A0AAE0Y4G4"/>
<feature type="domain" description="C2H2-type" evidence="9">
    <location>
        <begin position="743"/>
        <end position="770"/>
    </location>
</feature>
<evidence type="ECO:0000256" key="6">
    <source>
        <dbReference type="ARBA" id="ARBA00023242"/>
    </source>
</evidence>
<keyword evidence="3" id="KW-0677">Repeat</keyword>
<comment type="subcellular location">
    <subcellularLocation>
        <location evidence="1">Nucleus</location>
    </subcellularLocation>
</comment>
<keyword evidence="5" id="KW-0862">Zinc</keyword>
<dbReference type="Proteomes" id="UP001283361">
    <property type="component" value="Unassembled WGS sequence"/>
</dbReference>
<evidence type="ECO:0000256" key="4">
    <source>
        <dbReference type="ARBA" id="ARBA00022771"/>
    </source>
</evidence>
<feature type="region of interest" description="Disordered" evidence="8">
    <location>
        <begin position="52"/>
        <end position="132"/>
    </location>
</feature>
<dbReference type="GO" id="GO:0005634">
    <property type="term" value="C:nucleus"/>
    <property type="evidence" value="ECO:0007669"/>
    <property type="project" value="UniProtKB-SubCell"/>
</dbReference>
<protein>
    <recommendedName>
        <fullName evidence="9">C2H2-type domain-containing protein</fullName>
    </recommendedName>
</protein>
<feature type="compositionally biased region" description="Basic and acidic residues" evidence="8">
    <location>
        <begin position="298"/>
        <end position="309"/>
    </location>
</feature>
<gene>
    <name evidence="10" type="ORF">RRG08_026563</name>
</gene>
<evidence type="ECO:0000256" key="1">
    <source>
        <dbReference type="ARBA" id="ARBA00004123"/>
    </source>
</evidence>
<keyword evidence="4 7" id="KW-0863">Zinc-finger</keyword>
<feature type="region of interest" description="Disordered" evidence="8">
    <location>
        <begin position="150"/>
        <end position="229"/>
    </location>
</feature>